<sequence length="433" mass="49339">MKIEIFDIEALVVEKIKIKVMELIPNSKLRISMKMELPWCKGEEYSSYGVFISDEKGEVDLDLANPVEGTYKANDSMGLIYSLKKSRTEGKNIAENISIDKPMIMNMVFEYFDEKKEINLKRLFKTEDIIVKYIHEDEFNGQLFYKEKSNNKIVLMLGGSDGDAQALDLLAAPLASKGFNVLMVPYFASEGLPNKLEKVSLEYFEKIFKWIENNEITKSEEIFLHGTSKGGELALLLASRYKQIKKVVAVEPHAYCFQALNGMMVGNNVSSWSYKGQSIPYIEVDNNIFFQDQKKAIEKGIPFGFASTYEKSIERAVNKEEARIKVENSEADILLITGKEDNIWNSYDGCLEIVDNLKKNNYKNNIELLIYDKMGHPIPVPYVIPIRETLSMNMMGGVFSSGGTIEGNVEGQFKSWKRTIEFLMKPLSQNLKK</sequence>
<feature type="domain" description="Acyl-CoA thioester hydrolase/bile acid-CoA amino acid N-acetyltransferase" evidence="3">
    <location>
        <begin position="14"/>
        <end position="134"/>
    </location>
</feature>
<dbReference type="InterPro" id="IPR016662">
    <property type="entry name" value="Acyl-CoA_thioEstase_long-chain"/>
</dbReference>
<evidence type="ECO:0000259" key="3">
    <source>
        <dbReference type="Pfam" id="PF04775"/>
    </source>
</evidence>
<evidence type="ECO:0000313" key="6">
    <source>
        <dbReference type="Proteomes" id="UP000033115"/>
    </source>
</evidence>
<dbReference type="KEGG" id="csq:CSCA_0396"/>
<dbReference type="PANTHER" id="PTHR10824">
    <property type="entry name" value="ACYL-COENZYME A THIOESTERASE-RELATED"/>
    <property type="match status" value="1"/>
</dbReference>
<evidence type="ECO:0000259" key="4">
    <source>
        <dbReference type="Pfam" id="PF08840"/>
    </source>
</evidence>
<dbReference type="PANTHER" id="PTHR10824:SF4">
    <property type="entry name" value="ACYL-COENZYME A THIOESTERASE 1-LIKE"/>
    <property type="match status" value="1"/>
</dbReference>
<organism evidence="5 6">
    <name type="scientific">Clostridium scatologenes</name>
    <dbReference type="NCBI Taxonomy" id="1548"/>
    <lineage>
        <taxon>Bacteria</taxon>
        <taxon>Bacillati</taxon>
        <taxon>Bacillota</taxon>
        <taxon>Clostridia</taxon>
        <taxon>Eubacteriales</taxon>
        <taxon>Clostridiaceae</taxon>
        <taxon>Clostridium</taxon>
    </lineage>
</organism>
<name>A0A0E3GPW3_CLOSL</name>
<dbReference type="InterPro" id="IPR006862">
    <property type="entry name" value="Thio_Ohase/aa_AcTrfase"/>
</dbReference>
<dbReference type="Pfam" id="PF04775">
    <property type="entry name" value="Bile_Hydr_Trans"/>
    <property type="match status" value="1"/>
</dbReference>
<dbReference type="HOGENOM" id="CLU_029849_3_0_9"/>
<feature type="active site" description="Charge relay system" evidence="2">
    <location>
        <position position="228"/>
    </location>
</feature>
<gene>
    <name evidence="5" type="ORF">CSCA_0396</name>
</gene>
<evidence type="ECO:0000256" key="2">
    <source>
        <dbReference type="PIRSR" id="PIRSR016521-1"/>
    </source>
</evidence>
<dbReference type="InterPro" id="IPR042490">
    <property type="entry name" value="Thio_Ohase/BAAT_N"/>
</dbReference>
<feature type="active site" description="Charge relay system" evidence="2">
    <location>
        <position position="341"/>
    </location>
</feature>
<dbReference type="GO" id="GO:0006637">
    <property type="term" value="P:acyl-CoA metabolic process"/>
    <property type="evidence" value="ECO:0007669"/>
    <property type="project" value="InterPro"/>
</dbReference>
<dbReference type="GO" id="GO:0006631">
    <property type="term" value="P:fatty acid metabolic process"/>
    <property type="evidence" value="ECO:0007669"/>
    <property type="project" value="TreeGrafter"/>
</dbReference>
<dbReference type="PIRSF" id="PIRSF016521">
    <property type="entry name" value="Acyl-CoA_hydro"/>
    <property type="match status" value="1"/>
</dbReference>
<dbReference type="STRING" id="1548.CSCA_0396"/>
<dbReference type="EMBL" id="CP009933">
    <property type="protein sequence ID" value="AKA67521.1"/>
    <property type="molecule type" value="Genomic_DNA"/>
</dbReference>
<dbReference type="RefSeq" id="WP_029163200.1">
    <property type="nucleotide sequence ID" value="NZ_CP009933.1"/>
</dbReference>
<dbReference type="Proteomes" id="UP000033115">
    <property type="component" value="Chromosome"/>
</dbReference>
<dbReference type="AlphaFoldDB" id="A0A0E3GPW3"/>
<dbReference type="Gene3D" id="3.40.50.1820">
    <property type="entry name" value="alpha/beta hydrolase"/>
    <property type="match status" value="1"/>
</dbReference>
<dbReference type="Pfam" id="PF08840">
    <property type="entry name" value="BAAT_C"/>
    <property type="match status" value="1"/>
</dbReference>
<evidence type="ECO:0000313" key="5">
    <source>
        <dbReference type="EMBL" id="AKA67521.1"/>
    </source>
</evidence>
<dbReference type="InterPro" id="IPR029058">
    <property type="entry name" value="AB_hydrolase_fold"/>
</dbReference>
<comment type="similarity">
    <text evidence="1">Belongs to the C/M/P thioester hydrolase family.</text>
</comment>
<dbReference type="Gene3D" id="2.60.40.2240">
    <property type="entry name" value="Acyl-CoA thioester hydrolase/BAAT N-terminal domain"/>
    <property type="match status" value="1"/>
</dbReference>
<dbReference type="InterPro" id="IPR014940">
    <property type="entry name" value="BAAT_C"/>
</dbReference>
<reference evidence="5 6" key="1">
    <citation type="journal article" date="2015" name="J. Biotechnol.">
        <title>Complete genome sequence of a malodorant-producing acetogen, Clostridium scatologenes ATCC 25775(T).</title>
        <authorList>
            <person name="Zhu Z."/>
            <person name="Guo T."/>
            <person name="Zheng H."/>
            <person name="Song T."/>
            <person name="Ouyang P."/>
            <person name="Xie J."/>
        </authorList>
    </citation>
    <scope>NUCLEOTIDE SEQUENCE [LARGE SCALE GENOMIC DNA]</scope>
    <source>
        <strain evidence="5 6">ATCC 25775</strain>
    </source>
</reference>
<dbReference type="SUPFAM" id="SSF53474">
    <property type="entry name" value="alpha/beta-Hydrolases"/>
    <property type="match status" value="1"/>
</dbReference>
<accession>A0A0E3GPW3</accession>
<evidence type="ECO:0000256" key="1">
    <source>
        <dbReference type="ARBA" id="ARBA00006538"/>
    </source>
</evidence>
<dbReference type="GO" id="GO:0047617">
    <property type="term" value="F:fatty acyl-CoA hydrolase activity"/>
    <property type="evidence" value="ECO:0007669"/>
    <property type="project" value="TreeGrafter"/>
</dbReference>
<keyword evidence="6" id="KW-1185">Reference proteome</keyword>
<feature type="domain" description="BAAT/Acyl-CoA thioester hydrolase C-terminal" evidence="4">
    <location>
        <begin position="199"/>
        <end position="428"/>
    </location>
</feature>
<protein>
    <submittedName>
        <fullName evidence="5">Putative acyl-CoA thioesterase</fullName>
    </submittedName>
</protein>
<feature type="active site" description="Charge relay system" evidence="2">
    <location>
        <position position="376"/>
    </location>
</feature>
<proteinExistence type="inferred from homology"/>